<dbReference type="Gene3D" id="3.30.1520.10">
    <property type="entry name" value="Phox-like domain"/>
    <property type="match status" value="1"/>
</dbReference>
<organism evidence="9 10">
    <name type="scientific">Monodelphis domestica</name>
    <name type="common">Gray short-tailed opossum</name>
    <dbReference type="NCBI Taxonomy" id="13616"/>
    <lineage>
        <taxon>Eukaryota</taxon>
        <taxon>Metazoa</taxon>
        <taxon>Chordata</taxon>
        <taxon>Craniata</taxon>
        <taxon>Vertebrata</taxon>
        <taxon>Euteleostomi</taxon>
        <taxon>Mammalia</taxon>
        <taxon>Metatheria</taxon>
        <taxon>Didelphimorphia</taxon>
        <taxon>Didelphidae</taxon>
        <taxon>Monodelphis</taxon>
    </lineage>
</organism>
<evidence type="ECO:0000256" key="3">
    <source>
        <dbReference type="ARBA" id="ARBA00060333"/>
    </source>
</evidence>
<dbReference type="InParanoid" id="F6WT32"/>
<dbReference type="InterPro" id="IPR037901">
    <property type="entry name" value="HS1BP3_PX"/>
</dbReference>
<dbReference type="InterPro" id="IPR036871">
    <property type="entry name" value="PX_dom_sf"/>
</dbReference>
<reference evidence="9" key="2">
    <citation type="submission" date="2025-08" db="UniProtKB">
        <authorList>
            <consortium name="Ensembl"/>
        </authorList>
    </citation>
    <scope>IDENTIFICATION</scope>
</reference>
<accession>F6WT32</accession>
<feature type="region of interest" description="Disordered" evidence="7">
    <location>
        <begin position="137"/>
        <end position="271"/>
    </location>
</feature>
<keyword evidence="10" id="KW-1185">Reference proteome</keyword>
<dbReference type="GO" id="GO:0005783">
    <property type="term" value="C:endoplasmic reticulum"/>
    <property type="evidence" value="ECO:0007669"/>
    <property type="project" value="Ensembl"/>
</dbReference>
<dbReference type="PROSITE" id="PS50195">
    <property type="entry name" value="PX"/>
    <property type="match status" value="1"/>
</dbReference>
<dbReference type="AlphaFoldDB" id="F6WT32"/>
<dbReference type="GeneID" id="100014822"/>
<feature type="compositionally biased region" description="Acidic residues" evidence="7">
    <location>
        <begin position="192"/>
        <end position="203"/>
    </location>
</feature>
<dbReference type="InterPro" id="IPR039701">
    <property type="entry name" value="HS1BP3"/>
</dbReference>
<proteinExistence type="predicted"/>
<dbReference type="InterPro" id="IPR001683">
    <property type="entry name" value="PX_dom"/>
</dbReference>
<dbReference type="PANTHER" id="PTHR14431">
    <property type="entry name" value="HCLS1-BINDING PROTEIN 3"/>
    <property type="match status" value="1"/>
</dbReference>
<feature type="compositionally biased region" description="Acidic residues" evidence="7">
    <location>
        <begin position="157"/>
        <end position="168"/>
    </location>
</feature>
<keyword evidence="1" id="KW-0597">Phosphoprotein</keyword>
<evidence type="ECO:0000256" key="2">
    <source>
        <dbReference type="ARBA" id="ARBA00022990"/>
    </source>
</evidence>
<comment type="subunit">
    <text evidence="4">Binds HCLS1. Interacts with the SH3 domain of HCLS1 in vitro.</text>
</comment>
<evidence type="ECO:0000256" key="4">
    <source>
        <dbReference type="ARBA" id="ARBA00064432"/>
    </source>
</evidence>
<gene>
    <name evidence="9" type="primary">HS1BP3</name>
</gene>
<feature type="region of interest" description="Disordered" evidence="7">
    <location>
        <begin position="326"/>
        <end position="366"/>
    </location>
</feature>
<dbReference type="Pfam" id="PF00787">
    <property type="entry name" value="PX"/>
    <property type="match status" value="1"/>
</dbReference>
<evidence type="ECO:0000256" key="7">
    <source>
        <dbReference type="SAM" id="MobiDB-lite"/>
    </source>
</evidence>
<name>F6WT32_MONDO</name>
<feature type="domain" description="PX" evidence="8">
    <location>
        <begin position="20"/>
        <end position="143"/>
    </location>
</feature>
<evidence type="ECO:0000256" key="5">
    <source>
        <dbReference type="ARBA" id="ARBA00068669"/>
    </source>
</evidence>
<dbReference type="Proteomes" id="UP000002280">
    <property type="component" value="Chromosome 1"/>
</dbReference>
<dbReference type="SUPFAM" id="SSF64268">
    <property type="entry name" value="PX domain"/>
    <property type="match status" value="1"/>
</dbReference>
<evidence type="ECO:0000256" key="1">
    <source>
        <dbReference type="ARBA" id="ARBA00022553"/>
    </source>
</evidence>
<dbReference type="FunFam" id="3.30.1520.10:FF:000036">
    <property type="entry name" value="HCLS1 binding protein 3"/>
    <property type="match status" value="1"/>
</dbReference>
<keyword evidence="2" id="KW-0007">Acetylation</keyword>
<dbReference type="Bgee" id="ENSMODG00000009763">
    <property type="expression patterns" value="Expressed in liver and 18 other cell types or tissues"/>
</dbReference>
<sequence>MQPGPAVLVASRHVQNAHTGLDLSVPTYQEVRGRMMSGHVEYQIMAVTRLPAFKSAKHRAEDVVQFMVSKKYSEIEEFYQKLTSRYPHAALPLLPRKVLFVGESDIRERRAMFNDIVRQIAKDGELAASPELLEFLGTKPSGGIDLTGKSPPGLEKDETDGDVEDDGFDFFQKPDKAVSEVPLPSSLSHLGEEEEEEEEEEALDPLGIMRSKKPRQPRAPLREAGPKAAPPGSGQESRPKRTIFDEEAEEDTELFGPQLSGPGRDGLRLFADPDLGGKVSLGDSLLLPTACERPQEPVPGPARRDVGDDLFGVEEDLEKILSLGAQPRAKPRVPAKPTIPKKPVILPRGPGTPQQAEAPHQAQRQVQVQDLDELDILKYIQDQSSAHTTAPSLF</sequence>
<protein>
    <recommendedName>
        <fullName evidence="5">HCLS1-binding protein 3</fullName>
    </recommendedName>
    <alternativeName>
        <fullName evidence="6">HS1-binding protein 3</fullName>
    </alternativeName>
</protein>
<dbReference type="CDD" id="cd06868">
    <property type="entry name" value="PX_HS1BP3"/>
    <property type="match status" value="1"/>
</dbReference>
<dbReference type="STRING" id="13616.ENSMODP00000012197"/>
<dbReference type="PANTHER" id="PTHR14431:SF1">
    <property type="entry name" value="HCLS1-BINDING PROTEIN 3"/>
    <property type="match status" value="1"/>
</dbReference>
<comment type="function">
    <text evidence="3">May be a modulator of IL-2 signaling.</text>
</comment>
<evidence type="ECO:0000313" key="10">
    <source>
        <dbReference type="Proteomes" id="UP000002280"/>
    </source>
</evidence>
<evidence type="ECO:0000256" key="6">
    <source>
        <dbReference type="ARBA" id="ARBA00079782"/>
    </source>
</evidence>
<reference evidence="9 10" key="1">
    <citation type="journal article" date="2007" name="Nature">
        <title>Genome of the marsupial Monodelphis domestica reveals innovation in non-coding sequences.</title>
        <authorList>
            <person name="Mikkelsen T.S."/>
            <person name="Wakefield M.J."/>
            <person name="Aken B."/>
            <person name="Amemiya C.T."/>
            <person name="Chang J.L."/>
            <person name="Duke S."/>
            <person name="Garber M."/>
            <person name="Gentles A.J."/>
            <person name="Goodstadt L."/>
            <person name="Heger A."/>
            <person name="Jurka J."/>
            <person name="Kamal M."/>
            <person name="Mauceli E."/>
            <person name="Searle S.M."/>
            <person name="Sharpe T."/>
            <person name="Baker M.L."/>
            <person name="Batzer M.A."/>
            <person name="Benos P.V."/>
            <person name="Belov K."/>
            <person name="Clamp M."/>
            <person name="Cook A."/>
            <person name="Cuff J."/>
            <person name="Das R."/>
            <person name="Davidow L."/>
            <person name="Deakin J.E."/>
            <person name="Fazzari M.J."/>
            <person name="Glass J.L."/>
            <person name="Grabherr M."/>
            <person name="Greally J.M."/>
            <person name="Gu W."/>
            <person name="Hore T.A."/>
            <person name="Huttley G.A."/>
            <person name="Kleber M."/>
            <person name="Jirtle R.L."/>
            <person name="Koina E."/>
            <person name="Lee J.T."/>
            <person name="Mahony S."/>
            <person name="Marra M.A."/>
            <person name="Miller R.D."/>
            <person name="Nicholls R.D."/>
            <person name="Oda M."/>
            <person name="Papenfuss A.T."/>
            <person name="Parra Z.E."/>
            <person name="Pollock D.D."/>
            <person name="Ray D.A."/>
            <person name="Schein J.E."/>
            <person name="Speed T.P."/>
            <person name="Thompson K."/>
            <person name="VandeBerg J.L."/>
            <person name="Wade C.M."/>
            <person name="Walker J.A."/>
            <person name="Waters P.D."/>
            <person name="Webber C."/>
            <person name="Weidman J.R."/>
            <person name="Xie X."/>
            <person name="Zody M.C."/>
            <person name="Baldwin J."/>
            <person name="Abdouelleil A."/>
            <person name="Abdulkadir J."/>
            <person name="Abebe A."/>
            <person name="Abera B."/>
            <person name="Abreu J."/>
            <person name="Acer S.C."/>
            <person name="Aftuck L."/>
            <person name="Alexander A."/>
            <person name="An P."/>
            <person name="Anderson E."/>
            <person name="Anderson S."/>
            <person name="Arachi H."/>
            <person name="Azer M."/>
            <person name="Bachantsang P."/>
            <person name="Barry A."/>
            <person name="Bayul T."/>
            <person name="Berlin A."/>
            <person name="Bessette D."/>
            <person name="Bloom T."/>
            <person name="Bloom T."/>
            <person name="Boguslavskiy L."/>
            <person name="Bonnet C."/>
            <person name="Boukhgalter B."/>
            <person name="Bourzgui I."/>
            <person name="Brown A."/>
            <person name="Cahill P."/>
            <person name="Channer S."/>
            <person name="Cheshatsang Y."/>
            <person name="Chuda L."/>
            <person name="Citroen M."/>
            <person name="Collymore A."/>
            <person name="Cooke P."/>
            <person name="Costello M."/>
            <person name="D'Aco K."/>
            <person name="Daza R."/>
            <person name="De Haan G."/>
            <person name="DeGray S."/>
            <person name="DeMaso C."/>
            <person name="Dhargay N."/>
            <person name="Dooley K."/>
            <person name="Dooley E."/>
            <person name="Doricent M."/>
            <person name="Dorje P."/>
            <person name="Dorjee K."/>
            <person name="Dupes A."/>
            <person name="Elong R."/>
            <person name="Falk J."/>
            <person name="Farina A."/>
            <person name="Faro S."/>
            <person name="Ferguson D."/>
            <person name="Fisher S."/>
            <person name="Foley C.D."/>
            <person name="Franke A."/>
            <person name="Friedrich D."/>
            <person name="Gadbois L."/>
            <person name="Gearin G."/>
            <person name="Gearin C.R."/>
            <person name="Giannoukos G."/>
            <person name="Goode T."/>
            <person name="Graham J."/>
            <person name="Grandbois E."/>
            <person name="Grewal S."/>
            <person name="Gyaltsen K."/>
            <person name="Hafez N."/>
            <person name="Hagos B."/>
            <person name="Hall J."/>
            <person name="Henson C."/>
            <person name="Hollinger A."/>
            <person name="Honan T."/>
            <person name="Huard M.D."/>
            <person name="Hughes L."/>
            <person name="Hurhula B."/>
            <person name="Husby M.E."/>
            <person name="Kamat A."/>
            <person name="Kanga B."/>
            <person name="Kashin S."/>
            <person name="Khazanovich D."/>
            <person name="Kisner P."/>
            <person name="Lance K."/>
            <person name="Lara M."/>
            <person name="Lee W."/>
            <person name="Lennon N."/>
            <person name="Letendre F."/>
            <person name="LeVine R."/>
            <person name="Lipovsky A."/>
            <person name="Liu X."/>
            <person name="Liu J."/>
            <person name="Liu S."/>
            <person name="Lokyitsang T."/>
            <person name="Lokyitsang Y."/>
            <person name="Lubonja R."/>
            <person name="Lui A."/>
            <person name="MacDonald P."/>
            <person name="Magnisalis V."/>
            <person name="Maru K."/>
            <person name="Matthews C."/>
            <person name="McCusker W."/>
            <person name="McDonough S."/>
            <person name="Mehta T."/>
            <person name="Meldrim J."/>
            <person name="Meneus L."/>
            <person name="Mihai O."/>
            <person name="Mihalev A."/>
            <person name="Mihova T."/>
            <person name="Mittelman R."/>
            <person name="Mlenga V."/>
            <person name="Montmayeur A."/>
            <person name="Mulrain L."/>
            <person name="Navidi A."/>
            <person name="Naylor J."/>
            <person name="Negash T."/>
            <person name="Nguyen T."/>
            <person name="Nguyen N."/>
            <person name="Nicol R."/>
            <person name="Norbu C."/>
            <person name="Norbu N."/>
            <person name="Novod N."/>
            <person name="O'Neill B."/>
            <person name="Osman S."/>
            <person name="Markiewicz E."/>
            <person name="Oyono O.L."/>
            <person name="Patti C."/>
            <person name="Phunkhang P."/>
            <person name="Pierre F."/>
            <person name="Priest M."/>
            <person name="Raghuraman S."/>
            <person name="Rege F."/>
            <person name="Reyes R."/>
            <person name="Rise C."/>
            <person name="Rogov P."/>
            <person name="Ross K."/>
            <person name="Ryan E."/>
            <person name="Settipalli S."/>
            <person name="Shea T."/>
            <person name="Sherpa N."/>
            <person name="Shi L."/>
            <person name="Shih D."/>
            <person name="Sparrow T."/>
            <person name="Spaulding J."/>
            <person name="Stalker J."/>
            <person name="Stange-Thomann N."/>
            <person name="Stavropoulos S."/>
            <person name="Stone C."/>
            <person name="Strader C."/>
            <person name="Tesfaye S."/>
            <person name="Thomson T."/>
            <person name="Thoulutsang Y."/>
            <person name="Thoulutsang D."/>
            <person name="Topham K."/>
            <person name="Topping I."/>
            <person name="Tsamla T."/>
            <person name="Vassiliev H."/>
            <person name="Vo A."/>
            <person name="Wangchuk T."/>
            <person name="Wangdi T."/>
            <person name="Weiand M."/>
            <person name="Wilkinson J."/>
            <person name="Wilson A."/>
            <person name="Yadav S."/>
            <person name="Young G."/>
            <person name="Yu Q."/>
            <person name="Zembek L."/>
            <person name="Zhong D."/>
            <person name="Zimmer A."/>
            <person name="Zwirko Z."/>
            <person name="Jaffe D.B."/>
            <person name="Alvarez P."/>
            <person name="Brockman W."/>
            <person name="Butler J."/>
            <person name="Chin C."/>
            <person name="Gnerre S."/>
            <person name="MacCallum I."/>
            <person name="Graves J.A."/>
            <person name="Ponting C.P."/>
            <person name="Breen M."/>
            <person name="Samollow P.B."/>
            <person name="Lander E.S."/>
            <person name="Lindblad-Toh K."/>
        </authorList>
    </citation>
    <scope>NUCLEOTIDE SEQUENCE [LARGE SCALE GENOMIC DNA]</scope>
</reference>
<dbReference type="CTD" id="64342"/>
<dbReference type="Ensembl" id="ENSMODT00000012422.3">
    <property type="protein sequence ID" value="ENSMODP00000012197.3"/>
    <property type="gene ID" value="ENSMODG00000009763.3"/>
</dbReference>
<dbReference type="OrthoDB" id="9450651at2759"/>
<dbReference type="GeneTree" id="ENSGT00390000013092"/>
<dbReference type="GO" id="GO:0005739">
    <property type="term" value="C:mitochondrion"/>
    <property type="evidence" value="ECO:0007669"/>
    <property type="project" value="Ensembl"/>
</dbReference>
<dbReference type="KEGG" id="mdo:100014822"/>
<dbReference type="FunCoup" id="F6WT32">
    <property type="interactions" value="715"/>
</dbReference>
<dbReference type="OMA" id="NRIQTMN"/>
<dbReference type="GO" id="GO:0035091">
    <property type="term" value="F:phosphatidylinositol binding"/>
    <property type="evidence" value="ECO:0007669"/>
    <property type="project" value="InterPro"/>
</dbReference>
<evidence type="ECO:0000313" key="9">
    <source>
        <dbReference type="Ensembl" id="ENSMODP00000012197.3"/>
    </source>
</evidence>
<evidence type="ECO:0000259" key="8">
    <source>
        <dbReference type="PROSITE" id="PS50195"/>
    </source>
</evidence>
<dbReference type="SMART" id="SM00312">
    <property type="entry name" value="PX"/>
    <property type="match status" value="1"/>
</dbReference>
<dbReference type="GO" id="GO:0042981">
    <property type="term" value="P:regulation of apoptotic process"/>
    <property type="evidence" value="ECO:0007669"/>
    <property type="project" value="Ensembl"/>
</dbReference>
<dbReference type="eggNOG" id="ENOG502QSUW">
    <property type="taxonomic scope" value="Eukaryota"/>
</dbReference>
<reference evidence="9" key="3">
    <citation type="submission" date="2025-09" db="UniProtKB">
        <authorList>
            <consortium name="Ensembl"/>
        </authorList>
    </citation>
    <scope>IDENTIFICATION</scope>
</reference>